<feature type="transmembrane region" description="Helical" evidence="2">
    <location>
        <begin position="40"/>
        <end position="58"/>
    </location>
</feature>
<dbReference type="InterPro" id="IPR005133">
    <property type="entry name" value="PhaG_MnhG_YufB"/>
</dbReference>
<dbReference type="Pfam" id="PF03334">
    <property type="entry name" value="PhaG_MnhG_YufB"/>
    <property type="match status" value="1"/>
</dbReference>
<organism evidence="3 4">
    <name type="scientific">Thermohalobaculum xanthum</name>
    <dbReference type="NCBI Taxonomy" id="2753746"/>
    <lineage>
        <taxon>Bacteria</taxon>
        <taxon>Pseudomonadati</taxon>
        <taxon>Pseudomonadota</taxon>
        <taxon>Alphaproteobacteria</taxon>
        <taxon>Rhodobacterales</taxon>
        <taxon>Paracoccaceae</taxon>
        <taxon>Thermohalobaculum</taxon>
    </lineage>
</organism>
<dbReference type="EMBL" id="JAEHHL010000001">
    <property type="protein sequence ID" value="MBK0398080.1"/>
    <property type="molecule type" value="Genomic_DNA"/>
</dbReference>
<feature type="transmembrane region" description="Helical" evidence="2">
    <location>
        <begin position="64"/>
        <end position="88"/>
    </location>
</feature>
<dbReference type="AlphaFoldDB" id="A0A8J7M4H5"/>
<dbReference type="PANTHER" id="PTHR34703">
    <property type="entry name" value="ANTIPORTER SUBUNIT MNHG2-RELATED"/>
    <property type="match status" value="1"/>
</dbReference>
<sequence length="174" mass="17898">MISVLVDILSWIALTAGAAFYVIGAVGMTRMPDLFTRMHSVSVSDTMGVGLLCFGMILQAGPSLLAVKIAFVVLVLWATGAVATHALARAALHDGAKPLLAAPDGRLVPTDCVDLFPELGVRLAQPLASETPEEGETPLPDDGATIAEPAPGYGPAGNTGANPDAAPDPTREDR</sequence>
<comment type="caution">
    <text evidence="3">The sequence shown here is derived from an EMBL/GenBank/DDBJ whole genome shotgun (WGS) entry which is preliminary data.</text>
</comment>
<keyword evidence="2" id="KW-0812">Transmembrane</keyword>
<dbReference type="NCBIfam" id="TIGR01300">
    <property type="entry name" value="CPA3_mnhG_phaG"/>
    <property type="match status" value="1"/>
</dbReference>
<reference evidence="3" key="1">
    <citation type="submission" date="2020-12" db="EMBL/GenBank/DDBJ databases">
        <title>Bacterial taxonomy.</title>
        <authorList>
            <person name="Pan X."/>
        </authorList>
    </citation>
    <scope>NUCLEOTIDE SEQUENCE</scope>
    <source>
        <strain evidence="3">M0105</strain>
    </source>
</reference>
<evidence type="ECO:0000313" key="3">
    <source>
        <dbReference type="EMBL" id="MBK0398080.1"/>
    </source>
</evidence>
<keyword evidence="2" id="KW-0472">Membrane</keyword>
<feature type="transmembrane region" description="Helical" evidence="2">
    <location>
        <begin position="6"/>
        <end position="28"/>
    </location>
</feature>
<gene>
    <name evidence="3" type="ORF">H0I76_02670</name>
</gene>
<proteinExistence type="predicted"/>
<dbReference type="GO" id="GO:0015385">
    <property type="term" value="F:sodium:proton antiporter activity"/>
    <property type="evidence" value="ECO:0007669"/>
    <property type="project" value="TreeGrafter"/>
</dbReference>
<dbReference type="RefSeq" id="WP_200606679.1">
    <property type="nucleotide sequence ID" value="NZ_JAEHHL010000001.1"/>
</dbReference>
<accession>A0A8J7M4H5</accession>
<evidence type="ECO:0000256" key="2">
    <source>
        <dbReference type="SAM" id="Phobius"/>
    </source>
</evidence>
<evidence type="ECO:0000256" key="1">
    <source>
        <dbReference type="SAM" id="MobiDB-lite"/>
    </source>
</evidence>
<keyword evidence="4" id="KW-1185">Reference proteome</keyword>
<protein>
    <submittedName>
        <fullName evidence="3">Monovalent cation/H(+) antiporter subunit G</fullName>
    </submittedName>
</protein>
<evidence type="ECO:0000313" key="4">
    <source>
        <dbReference type="Proteomes" id="UP000655420"/>
    </source>
</evidence>
<dbReference type="PANTHER" id="PTHR34703:SF1">
    <property type="entry name" value="ANTIPORTER SUBUNIT MNHG2-RELATED"/>
    <property type="match status" value="1"/>
</dbReference>
<feature type="region of interest" description="Disordered" evidence="1">
    <location>
        <begin position="127"/>
        <end position="174"/>
    </location>
</feature>
<dbReference type="Proteomes" id="UP000655420">
    <property type="component" value="Unassembled WGS sequence"/>
</dbReference>
<name>A0A8J7M4H5_9RHOB</name>
<keyword evidence="2" id="KW-1133">Transmembrane helix</keyword>